<dbReference type="EMBL" id="FMBM01000001">
    <property type="protein sequence ID" value="SCC78692.1"/>
    <property type="molecule type" value="Genomic_DNA"/>
</dbReference>
<evidence type="ECO:0000313" key="6">
    <source>
        <dbReference type="Proteomes" id="UP000050497"/>
    </source>
</evidence>
<feature type="domain" description="Flavin reductase like" evidence="3">
    <location>
        <begin position="29"/>
        <end position="176"/>
    </location>
</feature>
<dbReference type="Pfam" id="PF01613">
    <property type="entry name" value="Flavin_Reduct"/>
    <property type="match status" value="1"/>
</dbReference>
<dbReference type="GO" id="GO:0010181">
    <property type="term" value="F:FMN binding"/>
    <property type="evidence" value="ECO:0007669"/>
    <property type="project" value="InterPro"/>
</dbReference>
<dbReference type="SUPFAM" id="SSF50475">
    <property type="entry name" value="FMN-binding split barrel"/>
    <property type="match status" value="1"/>
</dbReference>
<dbReference type="PANTHER" id="PTHR30466:SF11">
    <property type="entry name" value="FLAVIN-DEPENDENT MONOOXYGENASE, REDUCTASE SUBUNIT HSAB"/>
    <property type="match status" value="1"/>
</dbReference>
<dbReference type="SMART" id="SM00903">
    <property type="entry name" value="Flavin_Reduct"/>
    <property type="match status" value="1"/>
</dbReference>
<dbReference type="Gene3D" id="2.30.110.10">
    <property type="entry name" value="Electron Transport, Fmn-binding Protein, Chain A"/>
    <property type="match status" value="1"/>
</dbReference>
<dbReference type="InterPro" id="IPR012349">
    <property type="entry name" value="Split_barrel_FMN-bd"/>
</dbReference>
<dbReference type="AlphaFoldDB" id="A0A0N8KER9"/>
<evidence type="ECO:0000313" key="4">
    <source>
        <dbReference type="EMBL" id="KPQ12106.1"/>
    </source>
</evidence>
<dbReference type="InterPro" id="IPR050268">
    <property type="entry name" value="NADH-dep_flavin_reductase"/>
</dbReference>
<evidence type="ECO:0000256" key="2">
    <source>
        <dbReference type="ARBA" id="ARBA00023002"/>
    </source>
</evidence>
<proteinExistence type="inferred from homology"/>
<dbReference type="InterPro" id="IPR002563">
    <property type="entry name" value="Flavin_Rdtase-like_dom"/>
</dbReference>
<reference evidence="5 7" key="2">
    <citation type="submission" date="2016-08" db="EMBL/GenBank/DDBJ databases">
        <authorList>
            <person name="Varghese N."/>
            <person name="Submissions Spin"/>
        </authorList>
    </citation>
    <scope>NUCLEOTIDE SEQUENCE [LARGE SCALE GENOMIC DNA]</scope>
    <source>
        <strain evidence="5 7">HL-109</strain>
    </source>
</reference>
<sequence length="177" mass="18947">MHNGAQQAGEKRGVAVVSNLESRDYRDAMSHVAGAVHVVATSDATVRSGFTATAVASVSDRPPTLVVCANADSATTRAILETGIFSVNALAFDDAMLAEIFAGRTELSGDDRFAEGRWDTLETGAPVLSDALVAFDCRLQQSPLVATHHLLVGEVRAVRYGLRRRALVYRERAFMGL</sequence>
<dbReference type="Proteomes" id="UP000182800">
    <property type="component" value="Unassembled WGS sequence"/>
</dbReference>
<keyword evidence="2 4" id="KW-0560">Oxidoreductase</keyword>
<evidence type="ECO:0000259" key="3">
    <source>
        <dbReference type="SMART" id="SM00903"/>
    </source>
</evidence>
<dbReference type="PANTHER" id="PTHR30466">
    <property type="entry name" value="FLAVIN REDUCTASE"/>
    <property type="match status" value="1"/>
</dbReference>
<accession>A0A0N8KER9</accession>
<organism evidence="4 6">
    <name type="scientific">Saliniramus fredricksonii</name>
    <dbReference type="NCBI Taxonomy" id="1653334"/>
    <lineage>
        <taxon>Bacteria</taxon>
        <taxon>Pseudomonadati</taxon>
        <taxon>Pseudomonadota</taxon>
        <taxon>Alphaproteobacteria</taxon>
        <taxon>Hyphomicrobiales</taxon>
        <taxon>Salinarimonadaceae</taxon>
        <taxon>Saliniramus</taxon>
    </lineage>
</organism>
<dbReference type="EMBL" id="LJSX01000003">
    <property type="protein sequence ID" value="KPQ12106.1"/>
    <property type="molecule type" value="Genomic_DNA"/>
</dbReference>
<dbReference type="GO" id="GO:0042602">
    <property type="term" value="F:riboflavin reductase (NADPH) activity"/>
    <property type="evidence" value="ECO:0007669"/>
    <property type="project" value="TreeGrafter"/>
</dbReference>
<dbReference type="EC" id="1.5.1.-" evidence="4"/>
<comment type="similarity">
    <text evidence="1">Belongs to the non-flavoprotein flavin reductase family.</text>
</comment>
<dbReference type="STRING" id="1653334.GA0071312_0437"/>
<dbReference type="Proteomes" id="UP000050497">
    <property type="component" value="Unassembled WGS sequence"/>
</dbReference>
<comment type="caution">
    <text evidence="4">The sequence shown here is derived from an EMBL/GenBank/DDBJ whole genome shotgun (WGS) entry which is preliminary data.</text>
</comment>
<keyword evidence="7" id="KW-1185">Reference proteome</keyword>
<evidence type="ECO:0000256" key="1">
    <source>
        <dbReference type="ARBA" id="ARBA00008898"/>
    </source>
</evidence>
<reference evidence="4 6" key="1">
    <citation type="submission" date="2015-09" db="EMBL/GenBank/DDBJ databases">
        <title>Identification and resolution of microdiversity through metagenomic sequencing of parallel consortia.</title>
        <authorList>
            <person name="Nelson W.C."/>
            <person name="Romine M.F."/>
            <person name="Lindemann S.R."/>
        </authorList>
    </citation>
    <scope>NUCLEOTIDE SEQUENCE [LARGE SCALE GENOMIC DNA]</scope>
    <source>
        <strain evidence="4">HL-109</strain>
    </source>
</reference>
<evidence type="ECO:0000313" key="7">
    <source>
        <dbReference type="Proteomes" id="UP000182800"/>
    </source>
</evidence>
<name>A0A0N8KER9_9HYPH</name>
<evidence type="ECO:0000313" key="5">
    <source>
        <dbReference type="EMBL" id="SCC78692.1"/>
    </source>
</evidence>
<protein>
    <submittedName>
        <fullName evidence="5">Cob(II)yrinic acid a,c-diamide reductase</fullName>
    </submittedName>
    <submittedName>
        <fullName evidence="4">Flavin reductase</fullName>
        <ecNumber evidence="4">1.5.1.-</ecNumber>
    </submittedName>
</protein>
<gene>
    <name evidence="4" type="primary">rutF</name>
    <name evidence="5" type="ORF">GA0071312_0437</name>
    <name evidence="4" type="ORF">HLUCCO17_02805</name>
</gene>